<reference evidence="1" key="1">
    <citation type="submission" date="2022-03" db="EMBL/GenBank/DDBJ databases">
        <authorList>
            <person name="Lindestad O."/>
        </authorList>
    </citation>
    <scope>NUCLEOTIDE SEQUENCE</scope>
</reference>
<dbReference type="AlphaFoldDB" id="A0A8S4R027"/>
<proteinExistence type="predicted"/>
<comment type="caution">
    <text evidence="1">The sequence shown here is derived from an EMBL/GenBank/DDBJ whole genome shotgun (WGS) entry which is preliminary data.</text>
</comment>
<keyword evidence="2" id="KW-1185">Reference proteome</keyword>
<dbReference type="OrthoDB" id="7469620at2759"/>
<evidence type="ECO:0000313" key="2">
    <source>
        <dbReference type="Proteomes" id="UP000838756"/>
    </source>
</evidence>
<dbReference type="EMBL" id="CAKXAJ010024578">
    <property type="protein sequence ID" value="CAH2228980.1"/>
    <property type="molecule type" value="Genomic_DNA"/>
</dbReference>
<accession>A0A8S4R027</accession>
<protein>
    <submittedName>
        <fullName evidence="1">Jg25850 protein</fullName>
    </submittedName>
</protein>
<organism evidence="1 2">
    <name type="scientific">Pararge aegeria aegeria</name>
    <dbReference type="NCBI Taxonomy" id="348720"/>
    <lineage>
        <taxon>Eukaryota</taxon>
        <taxon>Metazoa</taxon>
        <taxon>Ecdysozoa</taxon>
        <taxon>Arthropoda</taxon>
        <taxon>Hexapoda</taxon>
        <taxon>Insecta</taxon>
        <taxon>Pterygota</taxon>
        <taxon>Neoptera</taxon>
        <taxon>Endopterygota</taxon>
        <taxon>Lepidoptera</taxon>
        <taxon>Glossata</taxon>
        <taxon>Ditrysia</taxon>
        <taxon>Papilionoidea</taxon>
        <taxon>Nymphalidae</taxon>
        <taxon>Satyrinae</taxon>
        <taxon>Satyrini</taxon>
        <taxon>Parargina</taxon>
        <taxon>Pararge</taxon>
    </lineage>
</organism>
<feature type="non-terminal residue" evidence="1">
    <location>
        <position position="1"/>
    </location>
</feature>
<gene>
    <name evidence="1" type="primary">jg25850</name>
    <name evidence="1" type="ORF">PAEG_LOCUS8480</name>
</gene>
<evidence type="ECO:0000313" key="1">
    <source>
        <dbReference type="EMBL" id="CAH2228980.1"/>
    </source>
</evidence>
<name>A0A8S4R027_9NEOP</name>
<dbReference type="Proteomes" id="UP000838756">
    <property type="component" value="Unassembled WGS sequence"/>
</dbReference>
<sequence>SDSHKMQCAKLHLQERSKYRTKITSEKTGRFCQKRMVNPEHSDDSRWTDIFERFYCNSSGNYNFNENIDSGVPHQAREDLCLSVQNIQFQGSVEQQRRPRTSFKYKTLPHNQKHRMFVKQMVNDFDLQEASRSSELSDYFDDYSKYFLNNEHSRPSSGKSSIVLYCLNNKTKENKATQVDLKSTGPRRKHKLDIKNKKANKISDKSDVDEIQNSKNDINEGTKITFHKNGKRKSLTISRTESPATVQVIRVDVVCNYSTSSTMSDYEENKAPSQADYDQEDREIKTLDLKKSRFVQKYMLTNTVKTLDQSVSGGKVTLMCKTFKLTNRSKILTDRKQKA</sequence>